<feature type="compositionally biased region" description="Low complexity" evidence="1">
    <location>
        <begin position="687"/>
        <end position="698"/>
    </location>
</feature>
<evidence type="ECO:0000313" key="4">
    <source>
        <dbReference type="Proteomes" id="UP000241890"/>
    </source>
</evidence>
<dbReference type="PANTHER" id="PTHR21727">
    <property type="entry name" value="PHOSPHORYLATED CTD INTERACTING FACTOR 1"/>
    <property type="match status" value="1"/>
</dbReference>
<feature type="domain" description="PCIF1 WW" evidence="2">
    <location>
        <begin position="454"/>
        <end position="639"/>
    </location>
</feature>
<dbReference type="InParanoid" id="A0A2R5FYX9"/>
<feature type="region of interest" description="Disordered" evidence="1">
    <location>
        <begin position="685"/>
        <end position="715"/>
    </location>
</feature>
<dbReference type="InterPro" id="IPR022035">
    <property type="entry name" value="PCIF1_WW"/>
</dbReference>
<feature type="region of interest" description="Disordered" evidence="1">
    <location>
        <begin position="47"/>
        <end position="73"/>
    </location>
</feature>
<dbReference type="InterPro" id="IPR003903">
    <property type="entry name" value="UIM_dom"/>
</dbReference>
<name>A0A2R5FYX9_9STRA</name>
<proteinExistence type="predicted"/>
<dbReference type="AlphaFoldDB" id="A0A2R5FYX9"/>
<evidence type="ECO:0000259" key="2">
    <source>
        <dbReference type="Pfam" id="PF12237"/>
    </source>
</evidence>
<dbReference type="InterPro" id="IPR039881">
    <property type="entry name" value="PCIF1-like"/>
</dbReference>
<gene>
    <name evidence="3" type="ORF">FCC1311_001762</name>
</gene>
<dbReference type="GO" id="GO:0099122">
    <property type="term" value="F:RNA polymerase II C-terminal domain binding"/>
    <property type="evidence" value="ECO:0007669"/>
    <property type="project" value="InterPro"/>
</dbReference>
<dbReference type="Proteomes" id="UP000241890">
    <property type="component" value="Unassembled WGS sequence"/>
</dbReference>
<dbReference type="Pfam" id="PF12237">
    <property type="entry name" value="PCIF1_WW"/>
    <property type="match status" value="1"/>
</dbReference>
<evidence type="ECO:0000256" key="1">
    <source>
        <dbReference type="SAM" id="MobiDB-lite"/>
    </source>
</evidence>
<sequence>MSENVNMIAREDMELEDDDPELEQALAESLRLNQEEMFGLEHALAASRQSTQDEAPDLAGEWKQNTDSTPPQRWIQPCKRQVKELYAPLQNGCSIVETSSSGVRMELNREFKAYPHADVFSEAQDKPGLRLLNRTKGIIVVTWGKFGRVRGFAGETIFVPAEFLKSERAPVLSISKLYPTSFSEVAFMKVHTAAYMDGGAYSISVHRPKTRENAGLWRKLSVNRKADAVCSSQNAAARIEAANMLDLLNVPGDQQQEQDLLDGDLQAFHDTEMLTLGHMGSNRDSNALTTPEPDREVATLLAIREMAAHFKATAGLWLRGRIQGHFEGWLWRRREQAGARTVLFQVPQILGPEEETCRKLTLAGAQDTKQISLTLDAKMNQLCANVAGARRTSHKENGDDLFRRHDEQPSLGELPRGVVSREDLSPLMCSFRFMSPNKTPIAAIPLIKSYYEGRLRDLWRNANQGVDETAKPNAYDEAVFCLLCRYLALQGGELKGAGGNQCAVLDPVLTVLQRDFGVIGECFGSPLNTRLPWFCSMFPDLDCHFGSQGDFFDFDFVRGSFEANPPYSPAIVIRMYDHMHVALERAAEANEILQFFVVIPHWPSRAQVLAPEAYARLEESPFKTGDIILRRSRHAFREGGQHYKGDSEVRVSSDASTVFVLQTTAASKMYPFTAARRTALERAFEPQAQKQAQSQYQQVRRRQDNSGRGPGRSLR</sequence>
<keyword evidence="4" id="KW-1185">Reference proteome</keyword>
<protein>
    <submittedName>
        <fullName evidence="3">Phosphorylated CTD-interacting factor 1</fullName>
    </submittedName>
</protein>
<dbReference type="EMBL" id="BEYU01000001">
    <property type="protein sequence ID" value="GBG23957.1"/>
    <property type="molecule type" value="Genomic_DNA"/>
</dbReference>
<comment type="caution">
    <text evidence="3">The sequence shown here is derived from an EMBL/GenBank/DDBJ whole genome shotgun (WGS) entry which is preliminary data.</text>
</comment>
<dbReference type="PANTHER" id="PTHR21727:SF0">
    <property type="entry name" value="MRNA (2'-O-METHYLADENOSINE-N(6)-)-METHYLTRANSFERASE"/>
    <property type="match status" value="1"/>
</dbReference>
<evidence type="ECO:0000313" key="3">
    <source>
        <dbReference type="EMBL" id="GBG23957.1"/>
    </source>
</evidence>
<dbReference type="PROSITE" id="PS50330">
    <property type="entry name" value="UIM"/>
    <property type="match status" value="1"/>
</dbReference>
<organism evidence="3 4">
    <name type="scientific">Hondaea fermentalgiana</name>
    <dbReference type="NCBI Taxonomy" id="2315210"/>
    <lineage>
        <taxon>Eukaryota</taxon>
        <taxon>Sar</taxon>
        <taxon>Stramenopiles</taxon>
        <taxon>Bigyra</taxon>
        <taxon>Labyrinthulomycetes</taxon>
        <taxon>Thraustochytrida</taxon>
        <taxon>Thraustochytriidae</taxon>
        <taxon>Hondaea</taxon>
    </lineage>
</organism>
<reference evidence="3 4" key="1">
    <citation type="submission" date="2017-12" db="EMBL/GenBank/DDBJ databases">
        <title>Sequencing, de novo assembly and annotation of complete genome of a new Thraustochytrid species, strain FCC1311.</title>
        <authorList>
            <person name="Sedici K."/>
            <person name="Godart F."/>
            <person name="Aiese Cigliano R."/>
            <person name="Sanseverino W."/>
            <person name="Barakat M."/>
            <person name="Ortet P."/>
            <person name="Marechal E."/>
            <person name="Cagnac O."/>
            <person name="Amato A."/>
        </authorList>
    </citation>
    <scope>NUCLEOTIDE SEQUENCE [LARGE SCALE GENOMIC DNA]</scope>
</reference>
<accession>A0A2R5FYX9</accession>
<dbReference type="OrthoDB" id="193787at2759"/>
<dbReference type="GO" id="GO:0016422">
    <property type="term" value="F:mRNA (2'-O-methyladenosine-N6-)-methyltransferase activity"/>
    <property type="evidence" value="ECO:0007669"/>
    <property type="project" value="InterPro"/>
</dbReference>